<evidence type="ECO:0000313" key="7">
    <source>
        <dbReference type="Proteomes" id="UP000663855"/>
    </source>
</evidence>
<gene>
    <name evidence="6" type="ORF">CJN711_LOCUS3452</name>
</gene>
<dbReference type="InterPro" id="IPR007588">
    <property type="entry name" value="Znf_FLYWCH"/>
</dbReference>
<evidence type="ECO:0000259" key="5">
    <source>
        <dbReference type="Pfam" id="PF10551"/>
    </source>
</evidence>
<evidence type="ECO:0000256" key="1">
    <source>
        <dbReference type="ARBA" id="ARBA00022723"/>
    </source>
</evidence>
<dbReference type="InterPro" id="IPR018289">
    <property type="entry name" value="MULE_transposase_dom"/>
</dbReference>
<keyword evidence="1" id="KW-0479">Metal-binding</keyword>
<dbReference type="GO" id="GO:0008270">
    <property type="term" value="F:zinc ion binding"/>
    <property type="evidence" value="ECO:0007669"/>
    <property type="project" value="UniProtKB-KW"/>
</dbReference>
<name>A0A814ICM5_9BILA</name>
<evidence type="ECO:0000313" key="6">
    <source>
        <dbReference type="EMBL" id="CAF1023829.1"/>
    </source>
</evidence>
<evidence type="ECO:0000259" key="4">
    <source>
        <dbReference type="Pfam" id="PF04500"/>
    </source>
</evidence>
<proteinExistence type="predicted"/>
<dbReference type="Pfam" id="PF04500">
    <property type="entry name" value="FLYWCH"/>
    <property type="match status" value="1"/>
</dbReference>
<dbReference type="AlphaFoldDB" id="A0A814ICM5"/>
<dbReference type="Gene3D" id="2.20.25.240">
    <property type="match status" value="1"/>
</dbReference>
<sequence>MAQDGTPLTITAGVSAAKDTIPVGSISFSKTTRLHMCGYTYHRNRFVKQQNKIYWRCENRDCGAYIHTALTNVYLSNNKTVHIHEPNTDDAFIQQFKAIVIERVRSELTTPGMIHSEELAKANMPASAMANLPTARSMREYLLPSMTSVRNNLFLESLLYYHRKLGVPTLPASIDFDVPLQFTVTVDKEPFLICDLKQNGTRKFILFASGRQLGLLFNSELLFMDGTFDVSPAQFKQLYTIHAIKHDQELKSIAAKMNLRFDPKMIMSDFETGLIRAIQQEFPQAEHRGCAFHHMQAMYRHVGHCGLTAVYKEEGVPRDVLRRLFSLCLMPKDTIEGHYQRLLVSIKKYKPKNIREKLVEFFTYYHDQWLAKVGVDMFCVSDLRIRTNNECETFHHALAKKVNQHHPSIWRLITCLSQQEFAQYHRILAAAGGQPQKRRCSKSSVKIQNRIDTLHDLFNTGVISADELLTGLTFVIAKKK</sequence>
<organism evidence="6 7">
    <name type="scientific">Rotaria magnacalcarata</name>
    <dbReference type="NCBI Taxonomy" id="392030"/>
    <lineage>
        <taxon>Eukaryota</taxon>
        <taxon>Metazoa</taxon>
        <taxon>Spiralia</taxon>
        <taxon>Gnathifera</taxon>
        <taxon>Rotifera</taxon>
        <taxon>Eurotatoria</taxon>
        <taxon>Bdelloidea</taxon>
        <taxon>Philodinida</taxon>
        <taxon>Philodinidae</taxon>
        <taxon>Rotaria</taxon>
    </lineage>
</organism>
<keyword evidence="2" id="KW-0863">Zinc-finger</keyword>
<evidence type="ECO:0000256" key="2">
    <source>
        <dbReference type="ARBA" id="ARBA00022771"/>
    </source>
</evidence>
<dbReference type="Pfam" id="PF10551">
    <property type="entry name" value="MULE"/>
    <property type="match status" value="1"/>
</dbReference>
<evidence type="ECO:0000256" key="3">
    <source>
        <dbReference type="ARBA" id="ARBA00022833"/>
    </source>
</evidence>
<feature type="domain" description="MULE transposase" evidence="5">
    <location>
        <begin position="249"/>
        <end position="296"/>
    </location>
</feature>
<keyword evidence="3" id="KW-0862">Zinc</keyword>
<dbReference type="PANTHER" id="PTHR47160:SF10">
    <property type="entry name" value="MULE TRANSPOSASE DOMAIN-CONTAINING PROTEIN"/>
    <property type="match status" value="1"/>
</dbReference>
<protein>
    <recommendedName>
        <fullName evidence="8">MULE transposase domain-containing protein</fullName>
    </recommendedName>
</protein>
<dbReference type="Proteomes" id="UP000663855">
    <property type="component" value="Unassembled WGS sequence"/>
</dbReference>
<comment type="caution">
    <text evidence="6">The sequence shown here is derived from an EMBL/GenBank/DDBJ whole genome shotgun (WGS) entry which is preliminary data.</text>
</comment>
<reference evidence="6" key="1">
    <citation type="submission" date="2021-02" db="EMBL/GenBank/DDBJ databases">
        <authorList>
            <person name="Nowell W R."/>
        </authorList>
    </citation>
    <scope>NUCLEOTIDE SEQUENCE</scope>
</reference>
<dbReference type="PANTHER" id="PTHR47160">
    <property type="entry name" value="PUTATIVE-RELATED"/>
    <property type="match status" value="1"/>
</dbReference>
<feature type="domain" description="FLYWCH-type" evidence="4">
    <location>
        <begin position="29"/>
        <end position="84"/>
    </location>
</feature>
<evidence type="ECO:0008006" key="8">
    <source>
        <dbReference type="Google" id="ProtNLM"/>
    </source>
</evidence>
<dbReference type="EMBL" id="CAJNOV010000451">
    <property type="protein sequence ID" value="CAF1023829.1"/>
    <property type="molecule type" value="Genomic_DNA"/>
</dbReference>
<accession>A0A814ICM5</accession>